<evidence type="ECO:0000313" key="2">
    <source>
        <dbReference type="Proteomes" id="UP000235619"/>
    </source>
</evidence>
<feature type="non-terminal residue" evidence="1">
    <location>
        <position position="91"/>
    </location>
</feature>
<dbReference type="EMBL" id="PNJD01000064">
    <property type="protein sequence ID" value="PMP98021.1"/>
    <property type="molecule type" value="Genomic_DNA"/>
</dbReference>
<reference evidence="1 2" key="1">
    <citation type="submission" date="2018-01" db="EMBL/GenBank/DDBJ databases">
        <title>Metagenomic assembled genomes from two thermal pools in the Uzon Caldera, Kamchatka, Russia.</title>
        <authorList>
            <person name="Wilkins L."/>
            <person name="Ettinger C."/>
        </authorList>
    </citation>
    <scope>NUCLEOTIDE SEQUENCE [LARGE SCALE GENOMIC DNA]</scope>
    <source>
        <strain evidence="1">ARK-04</strain>
    </source>
</reference>
<dbReference type="PANTHER" id="PTHR43061">
    <property type="entry name" value="GTP DIPHOSPHOKINASE RSH1, CHLOROPLASTIC-RELATED"/>
    <property type="match status" value="1"/>
</dbReference>
<keyword evidence="1" id="KW-0808">Transferase</keyword>
<dbReference type="GO" id="GO:0016301">
    <property type="term" value="F:kinase activity"/>
    <property type="evidence" value="ECO:0007669"/>
    <property type="project" value="UniProtKB-KW"/>
</dbReference>
<keyword evidence="1" id="KW-0418">Kinase</keyword>
<evidence type="ECO:0000313" key="1">
    <source>
        <dbReference type="EMBL" id="PMP98021.1"/>
    </source>
</evidence>
<dbReference type="AlphaFoldDB" id="A0A2N7QGA8"/>
<protein>
    <submittedName>
        <fullName evidence="1">GTP pyrophosphokinase</fullName>
    </submittedName>
</protein>
<organism evidence="1 2">
    <name type="scientific">Thermodesulfobacterium geofontis</name>
    <dbReference type="NCBI Taxonomy" id="1295609"/>
    <lineage>
        <taxon>Bacteria</taxon>
        <taxon>Pseudomonadati</taxon>
        <taxon>Thermodesulfobacteriota</taxon>
        <taxon>Thermodesulfobacteria</taxon>
        <taxon>Thermodesulfobacteriales</taxon>
        <taxon>Thermodesulfobacteriaceae</taxon>
        <taxon>Thermodesulfobacterium</taxon>
    </lineage>
</organism>
<accession>A0A2N7QGA8</accession>
<dbReference type="Pfam" id="PF13328">
    <property type="entry name" value="HD_4"/>
    <property type="match status" value="1"/>
</dbReference>
<dbReference type="PANTHER" id="PTHR43061:SF1">
    <property type="entry name" value="GTP DIPHOSPHOKINASE RSH1, CHLOROPLASTIC-RELATED"/>
    <property type="match status" value="1"/>
</dbReference>
<dbReference type="Proteomes" id="UP000235619">
    <property type="component" value="Unassembled WGS sequence"/>
</dbReference>
<proteinExistence type="predicted"/>
<dbReference type="SUPFAM" id="SSF109604">
    <property type="entry name" value="HD-domain/PDEase-like"/>
    <property type="match status" value="1"/>
</dbReference>
<gene>
    <name evidence="1" type="ORF">C0169_01045</name>
</gene>
<dbReference type="Gene3D" id="1.10.3210.10">
    <property type="entry name" value="Hypothetical protein af1432"/>
    <property type="match status" value="1"/>
</dbReference>
<sequence length="91" mass="10348">MVTLSKILDEIQSYLPGCNTRIVEKAYEWAARFHEGQLRKSGEPYLSHPMEVAYILAQMKLDLPTIAAGLLHDVVEDSQISIDEIKREFGE</sequence>
<name>A0A2N7QGA8_9BACT</name>
<comment type="caution">
    <text evidence="1">The sequence shown here is derived from an EMBL/GenBank/DDBJ whole genome shotgun (WGS) entry which is preliminary data.</text>
</comment>